<evidence type="ECO:0000256" key="1">
    <source>
        <dbReference type="ARBA" id="ARBA00022729"/>
    </source>
</evidence>
<comment type="caution">
    <text evidence="4">The sequence shown here is derived from an EMBL/GenBank/DDBJ whole genome shotgun (WGS) entry which is preliminary data.</text>
</comment>
<accession>A0A8J3CT43</accession>
<dbReference type="Proteomes" id="UP000634004">
    <property type="component" value="Unassembled WGS sequence"/>
</dbReference>
<dbReference type="EMBL" id="BMZH01000013">
    <property type="protein sequence ID" value="GHB02103.1"/>
    <property type="molecule type" value="Genomic_DNA"/>
</dbReference>
<dbReference type="InterPro" id="IPR027039">
    <property type="entry name" value="Crtac1"/>
</dbReference>
<dbReference type="InterPro" id="IPR028994">
    <property type="entry name" value="Integrin_alpha_N"/>
</dbReference>
<evidence type="ECO:0000256" key="2">
    <source>
        <dbReference type="SAM" id="Phobius"/>
    </source>
</evidence>
<dbReference type="SUPFAM" id="SSF69318">
    <property type="entry name" value="Integrin alpha N-terminal domain"/>
    <property type="match status" value="1"/>
</dbReference>
<sequence>MAAQAKPKIRRGIIALLWCGIVIVIGVLLFLILSAFGALRFWQAEKQPQGVTDLRFSAADLPFVHAADLENSLPFLASAALDLDGDGQDELFLGGGDRQADQFFAFQDGRFVPLNITVDKGDIDATHGAVTLDMDNDGDTDMLVARESGVWYHENQGGTFSSVNLNLPLADNTTPLSIGLADINQDGLADMYVSGYIKIERTEGETNFSNGYGGYSYLFLNEGSGQWTDISKTAGVWRQHNTFIGLFADLDNDRDSDLIIAQDTGKVEMYSNNGDLTFSPIANPSDYSYPMGIAAGDYDNDGLIDLYFSNVGYTLPPALLRGNLSDDDVFNPSYMLFHNDGALKFSDTSVSMNAARYGFGWGTVFADMNLDGREDMLAAQNYARFPANKLLEHYPGKILQNYGDTFQPVEKVAGAENKLFGISPIVSDFNGDGWPDLVWANLNGESLAYINEGSHDNWITVRLPNQARSINARVTVEDEQGQKQIKQFITSQGLGSDQSHDLMFGLGTSAAVNSITVEFQDGTTRQIETPSMASVVTIDGP</sequence>
<dbReference type="Pfam" id="PF07593">
    <property type="entry name" value="UnbV_ASPIC"/>
    <property type="match status" value="1"/>
</dbReference>
<feature type="domain" description="ASPIC/UnbV" evidence="3">
    <location>
        <begin position="470"/>
        <end position="531"/>
    </location>
</feature>
<dbReference type="Pfam" id="PF01839">
    <property type="entry name" value="FG-GAP"/>
    <property type="match status" value="1"/>
</dbReference>
<keyword evidence="2" id="KW-0472">Membrane</keyword>
<dbReference type="InterPro" id="IPR011519">
    <property type="entry name" value="UnbV_ASPIC"/>
</dbReference>
<keyword evidence="5" id="KW-1185">Reference proteome</keyword>
<organism evidence="4 5">
    <name type="scientific">Algimonas arctica</name>
    <dbReference type="NCBI Taxonomy" id="1479486"/>
    <lineage>
        <taxon>Bacteria</taxon>
        <taxon>Pseudomonadati</taxon>
        <taxon>Pseudomonadota</taxon>
        <taxon>Alphaproteobacteria</taxon>
        <taxon>Maricaulales</taxon>
        <taxon>Robiginitomaculaceae</taxon>
        <taxon>Algimonas</taxon>
    </lineage>
</organism>
<dbReference type="PANTHER" id="PTHR16026:SF0">
    <property type="entry name" value="CARTILAGE ACIDIC PROTEIN 1"/>
    <property type="match status" value="1"/>
</dbReference>
<proteinExistence type="predicted"/>
<dbReference type="PANTHER" id="PTHR16026">
    <property type="entry name" value="CARTILAGE ACIDIC PROTEIN 1"/>
    <property type="match status" value="1"/>
</dbReference>
<evidence type="ECO:0000313" key="4">
    <source>
        <dbReference type="EMBL" id="GHB02103.1"/>
    </source>
</evidence>
<keyword evidence="2" id="KW-1133">Transmembrane helix</keyword>
<keyword evidence="1" id="KW-0732">Signal</keyword>
<gene>
    <name evidence="4" type="ORF">GCM10009069_26110</name>
</gene>
<dbReference type="Pfam" id="PF13517">
    <property type="entry name" value="FG-GAP_3"/>
    <property type="match status" value="2"/>
</dbReference>
<dbReference type="RefSeq" id="WP_189499160.1">
    <property type="nucleotide sequence ID" value="NZ_BMZH01000013.1"/>
</dbReference>
<protein>
    <recommendedName>
        <fullName evidence="3">ASPIC/UnbV domain-containing protein</fullName>
    </recommendedName>
</protein>
<dbReference type="InterPro" id="IPR013517">
    <property type="entry name" value="FG-GAP"/>
</dbReference>
<reference evidence="4" key="2">
    <citation type="submission" date="2020-09" db="EMBL/GenBank/DDBJ databases">
        <authorList>
            <person name="Sun Q."/>
            <person name="Kim S."/>
        </authorList>
    </citation>
    <scope>NUCLEOTIDE SEQUENCE</scope>
    <source>
        <strain evidence="4">KCTC 32513</strain>
    </source>
</reference>
<keyword evidence="2" id="KW-0812">Transmembrane</keyword>
<dbReference type="AlphaFoldDB" id="A0A8J3CT43"/>
<reference evidence="4" key="1">
    <citation type="journal article" date="2014" name="Int. J. Syst. Evol. Microbiol.">
        <title>Complete genome sequence of Corynebacterium casei LMG S-19264T (=DSM 44701T), isolated from a smear-ripened cheese.</title>
        <authorList>
            <consortium name="US DOE Joint Genome Institute (JGI-PGF)"/>
            <person name="Walter F."/>
            <person name="Albersmeier A."/>
            <person name="Kalinowski J."/>
            <person name="Ruckert C."/>
        </authorList>
    </citation>
    <scope>NUCLEOTIDE SEQUENCE</scope>
    <source>
        <strain evidence="4">KCTC 32513</strain>
    </source>
</reference>
<feature type="transmembrane region" description="Helical" evidence="2">
    <location>
        <begin position="12"/>
        <end position="39"/>
    </location>
</feature>
<dbReference type="Gene3D" id="2.130.10.130">
    <property type="entry name" value="Integrin alpha, N-terminal"/>
    <property type="match status" value="2"/>
</dbReference>
<evidence type="ECO:0000259" key="3">
    <source>
        <dbReference type="Pfam" id="PF07593"/>
    </source>
</evidence>
<name>A0A8J3CT43_9PROT</name>
<evidence type="ECO:0000313" key="5">
    <source>
        <dbReference type="Proteomes" id="UP000634004"/>
    </source>
</evidence>